<protein>
    <submittedName>
        <fullName evidence="1">Uncharacterized protein</fullName>
    </submittedName>
</protein>
<gene>
    <name evidence="1" type="ORF">EZS27_021677</name>
</gene>
<comment type="caution">
    <text evidence="1">The sequence shown here is derived from an EMBL/GenBank/DDBJ whole genome shotgun (WGS) entry which is preliminary data.</text>
</comment>
<organism evidence="1">
    <name type="scientific">termite gut metagenome</name>
    <dbReference type="NCBI Taxonomy" id="433724"/>
    <lineage>
        <taxon>unclassified sequences</taxon>
        <taxon>metagenomes</taxon>
        <taxon>organismal metagenomes</taxon>
    </lineage>
</organism>
<dbReference type="Pfam" id="PF26622">
    <property type="entry name" value="DUF8199"/>
    <property type="match status" value="1"/>
</dbReference>
<dbReference type="AlphaFoldDB" id="A0A5J4R7E0"/>
<proteinExistence type="predicted"/>
<accession>A0A5J4R7E0</accession>
<sequence length="145" mass="16611">MKRGISIFLFLVILIIGVHPTLTIHFCGGELYSIELMTDESAGLCCGKNMADRSYHNHTEPLITESYTSCCHIQKIQIDTDNYRRKAQLDITPVLPVYANAWVTLIYMMNRIESAHSFNLQHLFPPGKLNKQNINVLAYMCSYRI</sequence>
<dbReference type="InterPro" id="IPR058512">
    <property type="entry name" value="DUF8199"/>
</dbReference>
<evidence type="ECO:0000313" key="1">
    <source>
        <dbReference type="EMBL" id="KAA6329525.1"/>
    </source>
</evidence>
<dbReference type="NCBIfam" id="NF047658">
    <property type="entry name" value="HYC_CC_PP"/>
    <property type="match status" value="1"/>
</dbReference>
<dbReference type="InterPro" id="IPR058060">
    <property type="entry name" value="HYC_CC_PP"/>
</dbReference>
<dbReference type="EMBL" id="SNRY01001634">
    <property type="protein sequence ID" value="KAA6329525.1"/>
    <property type="molecule type" value="Genomic_DNA"/>
</dbReference>
<reference evidence="1" key="1">
    <citation type="submission" date="2019-03" db="EMBL/GenBank/DDBJ databases">
        <title>Single cell metagenomics reveals metabolic interactions within the superorganism composed of flagellate Streblomastix strix and complex community of Bacteroidetes bacteria on its surface.</title>
        <authorList>
            <person name="Treitli S.C."/>
            <person name="Kolisko M."/>
            <person name="Husnik F."/>
            <person name="Keeling P."/>
            <person name="Hampl V."/>
        </authorList>
    </citation>
    <scope>NUCLEOTIDE SEQUENCE</scope>
    <source>
        <strain evidence="1">STM</strain>
    </source>
</reference>
<name>A0A5J4R7E0_9ZZZZ</name>